<accession>A0A090Q487</accession>
<reference evidence="3" key="1">
    <citation type="journal article" date="2014" name="Genome Announc.">
        <title>Draft Genome Sequences of Marine Flavobacterium Nonlabens Strains NR17, NR24, NR27, NR32, NR33, and Ara13.</title>
        <authorList>
            <person name="Nakanishi M."/>
            <person name="Meirelles P."/>
            <person name="Suzuki R."/>
            <person name="Takatani N."/>
            <person name="Mino S."/>
            <person name="Suda W."/>
            <person name="Oshima K."/>
            <person name="Hattori M."/>
            <person name="Ohkuma M."/>
            <person name="Hosokawa M."/>
            <person name="Miyashita K."/>
            <person name="Thompson F.L."/>
            <person name="Niwa A."/>
            <person name="Sawabe T."/>
            <person name="Sawabe T."/>
        </authorList>
    </citation>
    <scope>NUCLEOTIDE SEQUENCE [LARGE SCALE GENOMIC DNA]</scope>
    <source>
        <strain evidence="3">JCM 19294</strain>
    </source>
</reference>
<dbReference type="InterPro" id="IPR036163">
    <property type="entry name" value="HMA_dom_sf"/>
</dbReference>
<comment type="caution">
    <text evidence="3">The sequence shown here is derived from an EMBL/GenBank/DDBJ whole genome shotgun (WGS) entry which is preliminary data.</text>
</comment>
<dbReference type="EMBL" id="BBML01000008">
    <property type="protein sequence ID" value="GAK97914.1"/>
    <property type="molecule type" value="Genomic_DNA"/>
</dbReference>
<dbReference type="eggNOG" id="COG2608">
    <property type="taxonomic scope" value="Bacteria"/>
</dbReference>
<keyword evidence="1" id="KW-0479">Metal-binding</keyword>
<protein>
    <recommendedName>
        <fullName evidence="2">HMA domain-containing protein</fullName>
    </recommendedName>
</protein>
<dbReference type="SUPFAM" id="SSF55008">
    <property type="entry name" value="HMA, heavy metal-associated domain"/>
    <property type="match status" value="1"/>
</dbReference>
<keyword evidence="4" id="KW-1185">Reference proteome</keyword>
<dbReference type="PROSITE" id="PS01047">
    <property type="entry name" value="HMA_1"/>
    <property type="match status" value="1"/>
</dbReference>
<evidence type="ECO:0000256" key="1">
    <source>
        <dbReference type="ARBA" id="ARBA00022723"/>
    </source>
</evidence>
<dbReference type="InterPro" id="IPR006121">
    <property type="entry name" value="HMA_dom"/>
</dbReference>
<dbReference type="RefSeq" id="WP_369385929.1">
    <property type="nucleotide sequence ID" value="NZ_BBML01000008.1"/>
</dbReference>
<dbReference type="Proteomes" id="UP000029221">
    <property type="component" value="Unassembled WGS sequence"/>
</dbReference>
<gene>
    <name evidence="3" type="ORF">JCM19294_1536</name>
</gene>
<dbReference type="Pfam" id="PF00403">
    <property type="entry name" value="HMA"/>
    <property type="match status" value="1"/>
</dbReference>
<organism evidence="3 4">
    <name type="scientific">Nonlabens tegetincola</name>
    <dbReference type="NCBI Taxonomy" id="323273"/>
    <lineage>
        <taxon>Bacteria</taxon>
        <taxon>Pseudomonadati</taxon>
        <taxon>Bacteroidota</taxon>
        <taxon>Flavobacteriia</taxon>
        <taxon>Flavobacteriales</taxon>
        <taxon>Flavobacteriaceae</taxon>
        <taxon>Nonlabens</taxon>
    </lineage>
</organism>
<dbReference type="Gene3D" id="3.30.70.100">
    <property type="match status" value="1"/>
</dbReference>
<dbReference type="CDD" id="cd00371">
    <property type="entry name" value="HMA"/>
    <property type="match status" value="1"/>
</dbReference>
<dbReference type="AlphaFoldDB" id="A0A090Q487"/>
<feature type="domain" description="HMA" evidence="2">
    <location>
        <begin position="1"/>
        <end position="66"/>
    </location>
</feature>
<proteinExistence type="predicted"/>
<dbReference type="InterPro" id="IPR017969">
    <property type="entry name" value="Heavy-metal-associated_CS"/>
</dbReference>
<evidence type="ECO:0000313" key="3">
    <source>
        <dbReference type="EMBL" id="GAK97914.1"/>
    </source>
</evidence>
<evidence type="ECO:0000259" key="2">
    <source>
        <dbReference type="PROSITE" id="PS50846"/>
    </source>
</evidence>
<evidence type="ECO:0000313" key="4">
    <source>
        <dbReference type="Proteomes" id="UP000029221"/>
    </source>
</evidence>
<sequence>MKQIIHIEGMTCNGCRSDVEQQLQGIPAVKTASVSLSEKEGTLEVENYIEIEELQQHLAEKYTISKKSDRIAQELPSDEPSKLQQLKPLFLILFYITTASLLLHKDTWI</sequence>
<name>A0A090Q487_9FLAO</name>
<dbReference type="PROSITE" id="PS50846">
    <property type="entry name" value="HMA_2"/>
    <property type="match status" value="1"/>
</dbReference>
<dbReference type="GO" id="GO:0046872">
    <property type="term" value="F:metal ion binding"/>
    <property type="evidence" value="ECO:0007669"/>
    <property type="project" value="UniProtKB-KW"/>
</dbReference>